<evidence type="ECO:0000259" key="2">
    <source>
        <dbReference type="Pfam" id="PF01965"/>
    </source>
</evidence>
<dbReference type="PANTHER" id="PTHR42733">
    <property type="entry name" value="DJ-1 PROTEIN"/>
    <property type="match status" value="1"/>
</dbReference>
<dbReference type="Pfam" id="PF01965">
    <property type="entry name" value="DJ-1_PfpI"/>
    <property type="match status" value="1"/>
</dbReference>
<protein>
    <submittedName>
        <fullName evidence="3">Type 1 glutamine amidotransferase</fullName>
    </submittedName>
</protein>
<dbReference type="PROSITE" id="PS51276">
    <property type="entry name" value="PEPTIDASE_C56_PFPI"/>
    <property type="match status" value="1"/>
</dbReference>
<reference evidence="3 4" key="1">
    <citation type="submission" date="2020-09" db="EMBL/GenBank/DDBJ databases">
        <title>Investigation of environmental microbes.</title>
        <authorList>
            <person name="Ou Y."/>
            <person name="Kang Q."/>
        </authorList>
    </citation>
    <scope>NUCLEOTIDE SEQUENCE [LARGE SCALE GENOMIC DNA]</scope>
    <source>
        <strain evidence="3 4">KJZ-14</strain>
    </source>
</reference>
<dbReference type="KEGG" id="rter:IDM49_10845"/>
<dbReference type="EMBL" id="CP061539">
    <property type="protein sequence ID" value="QNV37676.1"/>
    <property type="molecule type" value="Genomic_DNA"/>
</dbReference>
<gene>
    <name evidence="3" type="ORF">IDM49_10845</name>
</gene>
<keyword evidence="3" id="KW-0808">Transferase</keyword>
<dbReference type="Gene3D" id="3.40.50.880">
    <property type="match status" value="1"/>
</dbReference>
<keyword evidence="4" id="KW-1185">Reference proteome</keyword>
<accession>A0A7H2BDD0</accession>
<dbReference type="PANTHER" id="PTHR42733:SF12">
    <property type="entry name" value="PROTEINASE"/>
    <property type="match status" value="1"/>
</dbReference>
<proteinExistence type="inferred from homology"/>
<dbReference type="RefSeq" id="WP_168615637.1">
    <property type="nucleotide sequence ID" value="NZ_BAAAOX010000048.1"/>
</dbReference>
<dbReference type="NCBIfam" id="TIGR01382">
    <property type="entry name" value="PfpI"/>
    <property type="match status" value="1"/>
</dbReference>
<dbReference type="SUPFAM" id="SSF52317">
    <property type="entry name" value="Class I glutamine amidotransferase-like"/>
    <property type="match status" value="1"/>
</dbReference>
<evidence type="ECO:0000256" key="1">
    <source>
        <dbReference type="ARBA" id="ARBA00008542"/>
    </source>
</evidence>
<feature type="domain" description="DJ-1/PfpI" evidence="2">
    <location>
        <begin position="7"/>
        <end position="175"/>
    </location>
</feature>
<evidence type="ECO:0000313" key="4">
    <source>
        <dbReference type="Proteomes" id="UP000516404"/>
    </source>
</evidence>
<sequence length="178" mass="18932">MADLNGKKVLALASQGVEQIEYTSPRDALEIAGASITLASPDGKEFQGMEGDWEKKDSFTPDAKTADVKAEDFDALLLPGGTLNADAMRMDEGARKLVKAFLDADKPVAAICHAPWILVDAGVAEGRKLTSFTSIVPDLKNAGANWVDEEVVVDGSLITSRNPGDLDAFNAKLIEKLS</sequence>
<dbReference type="InterPro" id="IPR006286">
    <property type="entry name" value="C56_PfpI-like"/>
</dbReference>
<dbReference type="GeneID" id="96624736"/>
<dbReference type="InterPro" id="IPR029062">
    <property type="entry name" value="Class_I_gatase-like"/>
</dbReference>
<keyword evidence="3" id="KW-0315">Glutamine amidotransferase</keyword>
<dbReference type="CDD" id="cd03134">
    <property type="entry name" value="GATase1_PfpI_like"/>
    <property type="match status" value="1"/>
</dbReference>
<dbReference type="Proteomes" id="UP000516404">
    <property type="component" value="Chromosome"/>
</dbReference>
<name>A0A7H2BDD0_9MICC</name>
<evidence type="ECO:0000313" key="3">
    <source>
        <dbReference type="EMBL" id="QNV37676.1"/>
    </source>
</evidence>
<organism evidence="3 4">
    <name type="scientific">Rothia terrae</name>
    <dbReference type="NCBI Taxonomy" id="396015"/>
    <lineage>
        <taxon>Bacteria</taxon>
        <taxon>Bacillati</taxon>
        <taxon>Actinomycetota</taxon>
        <taxon>Actinomycetes</taxon>
        <taxon>Micrococcales</taxon>
        <taxon>Micrococcaceae</taxon>
        <taxon>Rothia</taxon>
    </lineage>
</organism>
<dbReference type="GO" id="GO:0016740">
    <property type="term" value="F:transferase activity"/>
    <property type="evidence" value="ECO:0007669"/>
    <property type="project" value="UniProtKB-KW"/>
</dbReference>
<dbReference type="InterPro" id="IPR002818">
    <property type="entry name" value="DJ-1/PfpI"/>
</dbReference>
<dbReference type="AlphaFoldDB" id="A0A7H2BDD0"/>
<comment type="similarity">
    <text evidence="1">Belongs to the peptidase C56 family.</text>
</comment>